<comment type="caution">
    <text evidence="3">The sequence shown here is derived from an EMBL/GenBank/DDBJ whole genome shotgun (WGS) entry which is preliminary data.</text>
</comment>
<reference evidence="3 4" key="1">
    <citation type="submission" date="2019-09" db="EMBL/GenBank/DDBJ databases">
        <title>Phylogeny of genus Pseudoclavibacter and closely related genus.</title>
        <authorList>
            <person name="Li Y."/>
        </authorList>
    </citation>
    <scope>NUCLEOTIDE SEQUENCE [LARGE SCALE GENOMIC DNA]</scope>
    <source>
        <strain evidence="3 4">JCM 16921</strain>
    </source>
</reference>
<keyword evidence="2" id="KW-0067">ATP-binding</keyword>
<dbReference type="PANTHER" id="PTHR12169">
    <property type="entry name" value="ATPASE N2B"/>
    <property type="match status" value="1"/>
</dbReference>
<dbReference type="SUPFAM" id="SSF52540">
    <property type="entry name" value="P-loop containing nucleoside triphosphate hydrolases"/>
    <property type="match status" value="1"/>
</dbReference>
<dbReference type="RefSeq" id="WP_158035743.1">
    <property type="nucleotide sequence ID" value="NZ_BAAAZV010000003.1"/>
</dbReference>
<dbReference type="NCBIfam" id="NF040713">
    <property type="entry name" value="ZapE"/>
    <property type="match status" value="1"/>
</dbReference>
<dbReference type="InterPro" id="IPR005654">
    <property type="entry name" value="ATPase_AFG1-like"/>
</dbReference>
<dbReference type="Gene3D" id="3.40.50.300">
    <property type="entry name" value="P-loop containing nucleotide triphosphate hydrolases"/>
    <property type="match status" value="1"/>
</dbReference>
<dbReference type="AlphaFoldDB" id="A0A7C8BNL7"/>
<protein>
    <submittedName>
        <fullName evidence="3">Cell division protein ZapE</fullName>
    </submittedName>
</protein>
<evidence type="ECO:0000313" key="4">
    <source>
        <dbReference type="Proteomes" id="UP000481339"/>
    </source>
</evidence>
<keyword evidence="3" id="KW-0132">Cell division</keyword>
<keyword evidence="3" id="KW-0131">Cell cycle</keyword>
<dbReference type="GO" id="GO:0051301">
    <property type="term" value="P:cell division"/>
    <property type="evidence" value="ECO:0007669"/>
    <property type="project" value="UniProtKB-KW"/>
</dbReference>
<dbReference type="Proteomes" id="UP000481339">
    <property type="component" value="Unassembled WGS sequence"/>
</dbReference>
<organism evidence="3 4">
    <name type="scientific">Pseudoclavibacter caeni</name>
    <dbReference type="NCBI Taxonomy" id="908846"/>
    <lineage>
        <taxon>Bacteria</taxon>
        <taxon>Bacillati</taxon>
        <taxon>Actinomycetota</taxon>
        <taxon>Actinomycetes</taxon>
        <taxon>Micrococcales</taxon>
        <taxon>Microbacteriaceae</taxon>
        <taxon>Pseudoclavibacter</taxon>
    </lineage>
</organism>
<keyword evidence="4" id="KW-1185">Reference proteome</keyword>
<sequence>MITHLVNVHPDLDPDELVANLVPPPLFRTASFDSYKPSPEYPSQQEAVDALQEFTRRWTEPPRRGLFHRRRRGSGQATGIYLDGGFGVGKSHLLAALWNVAPQPKAYGTFLEYTSLVGALGFEHAVEKLRGYTLLCIDEFELDDPGDTMIMTRLLGELASTGTSIVATSNTPPNALGEGRFGADDFLREIQSLASIFTALRIDGEDYRRREIDSEAVPWTPEALDALVAAHESDGLQVSRDTFAEVIDHISTLHPVQYFALARSADLFVWPDVGRLARQDDALRLVALVDRLYDAQKPIAASGVPLTGIFSQEMLDGGYRKKYLRCVSRLDALTSLAHDEHDADACG</sequence>
<evidence type="ECO:0000256" key="1">
    <source>
        <dbReference type="ARBA" id="ARBA00022741"/>
    </source>
</evidence>
<dbReference type="OrthoDB" id="9774491at2"/>
<dbReference type="EMBL" id="WBKA01000002">
    <property type="protein sequence ID" value="KAB1632821.1"/>
    <property type="molecule type" value="Genomic_DNA"/>
</dbReference>
<dbReference type="PANTHER" id="PTHR12169:SF6">
    <property type="entry name" value="AFG1-LIKE ATPASE"/>
    <property type="match status" value="1"/>
</dbReference>
<evidence type="ECO:0000256" key="2">
    <source>
        <dbReference type="ARBA" id="ARBA00022840"/>
    </source>
</evidence>
<accession>A0A7C8BNL7</accession>
<dbReference type="GO" id="GO:0005524">
    <property type="term" value="F:ATP binding"/>
    <property type="evidence" value="ECO:0007669"/>
    <property type="project" value="UniProtKB-KW"/>
</dbReference>
<gene>
    <name evidence="3" type="primary">zapE</name>
    <name evidence="3" type="ORF">F8O02_02840</name>
</gene>
<dbReference type="GO" id="GO:0016887">
    <property type="term" value="F:ATP hydrolysis activity"/>
    <property type="evidence" value="ECO:0007669"/>
    <property type="project" value="InterPro"/>
</dbReference>
<dbReference type="InterPro" id="IPR027417">
    <property type="entry name" value="P-loop_NTPase"/>
</dbReference>
<keyword evidence="1" id="KW-0547">Nucleotide-binding</keyword>
<name>A0A7C8BNL7_9MICO</name>
<proteinExistence type="predicted"/>
<dbReference type="Pfam" id="PF03969">
    <property type="entry name" value="AFG1_ATPase"/>
    <property type="match status" value="2"/>
</dbReference>
<evidence type="ECO:0000313" key="3">
    <source>
        <dbReference type="EMBL" id="KAB1632821.1"/>
    </source>
</evidence>
<dbReference type="GO" id="GO:0005737">
    <property type="term" value="C:cytoplasm"/>
    <property type="evidence" value="ECO:0007669"/>
    <property type="project" value="TreeGrafter"/>
</dbReference>